<dbReference type="AlphaFoldDB" id="A0A7K1Y338"/>
<evidence type="ECO:0000259" key="2">
    <source>
        <dbReference type="Pfam" id="PF13579"/>
    </source>
</evidence>
<dbReference type="CDD" id="cd03794">
    <property type="entry name" value="GT4_WbuB-like"/>
    <property type="match status" value="1"/>
</dbReference>
<comment type="caution">
    <text evidence="3">The sequence shown here is derived from an EMBL/GenBank/DDBJ whole genome shotgun (WGS) entry which is preliminary data.</text>
</comment>
<name>A0A7K1Y338_9SPHI</name>
<dbReference type="Gene3D" id="3.40.50.2000">
    <property type="entry name" value="Glycogen Phosphorylase B"/>
    <property type="match status" value="2"/>
</dbReference>
<dbReference type="NCBIfam" id="NF007640">
    <property type="entry name" value="PRK10307.1"/>
    <property type="match status" value="1"/>
</dbReference>
<dbReference type="InterPro" id="IPR028098">
    <property type="entry name" value="Glyco_trans_4-like_N"/>
</dbReference>
<accession>A0A7K1Y338</accession>
<organism evidence="3 4">
    <name type="scientific">Hufsiella ginkgonis</name>
    <dbReference type="NCBI Taxonomy" id="2695274"/>
    <lineage>
        <taxon>Bacteria</taxon>
        <taxon>Pseudomonadati</taxon>
        <taxon>Bacteroidota</taxon>
        <taxon>Sphingobacteriia</taxon>
        <taxon>Sphingobacteriales</taxon>
        <taxon>Sphingobacteriaceae</taxon>
        <taxon>Hufsiella</taxon>
    </lineage>
</organism>
<dbReference type="PANTHER" id="PTHR45947">
    <property type="entry name" value="SULFOQUINOVOSYL TRANSFERASE SQD2"/>
    <property type="match status" value="1"/>
</dbReference>
<dbReference type="SUPFAM" id="SSF53756">
    <property type="entry name" value="UDP-Glycosyltransferase/glycogen phosphorylase"/>
    <property type="match status" value="1"/>
</dbReference>
<dbReference type="InterPro" id="IPR050194">
    <property type="entry name" value="Glycosyltransferase_grp1"/>
</dbReference>
<evidence type="ECO:0000259" key="1">
    <source>
        <dbReference type="Pfam" id="PF00534"/>
    </source>
</evidence>
<dbReference type="InterPro" id="IPR001296">
    <property type="entry name" value="Glyco_trans_1"/>
</dbReference>
<proteinExistence type="predicted"/>
<feature type="domain" description="Glycosyltransferase subfamily 4-like N-terminal" evidence="2">
    <location>
        <begin position="19"/>
        <end position="211"/>
    </location>
</feature>
<dbReference type="Pfam" id="PF13579">
    <property type="entry name" value="Glyco_trans_4_4"/>
    <property type="match status" value="1"/>
</dbReference>
<gene>
    <name evidence="3" type="ORF">GS398_19225</name>
</gene>
<dbReference type="GO" id="GO:0016758">
    <property type="term" value="F:hexosyltransferase activity"/>
    <property type="evidence" value="ECO:0007669"/>
    <property type="project" value="TreeGrafter"/>
</dbReference>
<keyword evidence="3" id="KW-0808">Transferase</keyword>
<dbReference type="RefSeq" id="WP_160908448.1">
    <property type="nucleotide sequence ID" value="NZ_WVHS01000005.1"/>
</dbReference>
<keyword evidence="4" id="KW-1185">Reference proteome</keyword>
<evidence type="ECO:0000313" key="3">
    <source>
        <dbReference type="EMBL" id="MXV17439.1"/>
    </source>
</evidence>
<dbReference type="EMBL" id="WVHS01000005">
    <property type="protein sequence ID" value="MXV17439.1"/>
    <property type="molecule type" value="Genomic_DNA"/>
</dbReference>
<protein>
    <submittedName>
        <fullName evidence="3">WcaI family glycosyltransferase</fullName>
    </submittedName>
</protein>
<dbReference type="Pfam" id="PF00534">
    <property type="entry name" value="Glycos_transf_1"/>
    <property type="match status" value="1"/>
</dbReference>
<reference evidence="3 4" key="1">
    <citation type="submission" date="2019-11" db="EMBL/GenBank/DDBJ databases">
        <title>Pedobacter sp. HMF7056 Genome sequencing and assembly.</title>
        <authorList>
            <person name="Kang H."/>
            <person name="Kim H."/>
            <person name="Joh K."/>
        </authorList>
    </citation>
    <scope>NUCLEOTIDE SEQUENCE [LARGE SCALE GENOMIC DNA]</scope>
    <source>
        <strain evidence="3 4">HMF7056</strain>
    </source>
</reference>
<dbReference type="Proteomes" id="UP000451233">
    <property type="component" value="Unassembled WGS sequence"/>
</dbReference>
<feature type="domain" description="Glycosyl transferase family 1" evidence="1">
    <location>
        <begin position="227"/>
        <end position="396"/>
    </location>
</feature>
<dbReference type="PANTHER" id="PTHR45947:SF3">
    <property type="entry name" value="SULFOQUINOVOSYL TRANSFERASE SQD2"/>
    <property type="match status" value="1"/>
</dbReference>
<evidence type="ECO:0000313" key="4">
    <source>
        <dbReference type="Proteomes" id="UP000451233"/>
    </source>
</evidence>
<sequence length="415" mass="47421">MEKRRILLLSHNFSPEPVGIGKYNGEMIDWFAKKGHNCTVVTTFPYYPFWKVQAPYNNHWYKKEIVNYPGSGASVKIYRCPSYIPANPSGLKRSMQDLSFIVTKFWMILKLILLREKFDLIIAVAPPFHLAYLGLMLRNRSGGKLVYHIQDMQIEAAQRLNMLPSRRLFKELFKMEHTIMSGADYISSISEGMINKIKAKAKREVLFFPNWVDTASFYPLPLRHLLKEKWGYHRDELIYLYAGAIGEKQGLESVLDAAEILQHDKDIRFVICASGPYKERLVVQATQMGLRNISFVPVQDKEVFNEFLNMADLHLVLQKSNADDLVMPSKLATILSVGGASLVTSSAGTSLYKLINDFDLGYLVEPGDPKMFAAKINEIKQDTDLEKKRENARRYATTYLSLDKVMNDFAGQVLP</sequence>